<evidence type="ECO:0000313" key="2">
    <source>
        <dbReference type="Proteomes" id="UP000662314"/>
    </source>
</evidence>
<keyword evidence="2" id="KW-1185">Reference proteome</keyword>
<accession>A0A8J7I9R0</accession>
<evidence type="ECO:0000313" key="1">
    <source>
        <dbReference type="EMBL" id="MBH8578039.1"/>
    </source>
</evidence>
<protein>
    <submittedName>
        <fullName evidence="1">Uncharacterized protein</fullName>
    </submittedName>
</protein>
<dbReference type="EMBL" id="JAECZA010000312">
    <property type="protein sequence ID" value="MBH8578039.1"/>
    <property type="molecule type" value="Genomic_DNA"/>
</dbReference>
<dbReference type="RefSeq" id="WP_214436711.1">
    <property type="nucleotide sequence ID" value="NZ_CAWPUQ010000251.1"/>
</dbReference>
<reference evidence="1 2" key="1">
    <citation type="journal article" date="2021" name="Int. J. Syst. Evol. Microbiol.">
        <title>Amazonocrinis nigriterrae gen. nov., sp. nov., Atlanticothrix silvestris gen. nov., sp. nov. and Dendronalium phyllosphericum gen. nov., sp. nov., nostocacean cyanobacteria from Brazilian environments.</title>
        <authorList>
            <person name="Alvarenga D.O."/>
            <person name="Andreote A.P.D."/>
            <person name="Branco L.H.Z."/>
            <person name="Delbaje E."/>
            <person name="Cruz R.B."/>
            <person name="Varani A.M."/>
            <person name="Fiore M.F."/>
        </authorList>
    </citation>
    <scope>NUCLEOTIDE SEQUENCE [LARGE SCALE GENOMIC DNA]</scope>
    <source>
        <strain evidence="1 2">CENA369</strain>
    </source>
</reference>
<proteinExistence type="predicted"/>
<sequence>MEPIDFSQILAKTDAEMERLGLTTEWGRGYLIKAYGKRSRILITEEELLDFLKYLESQPDPVTEF</sequence>
<dbReference type="Proteomes" id="UP000662314">
    <property type="component" value="Unassembled WGS sequence"/>
</dbReference>
<dbReference type="AlphaFoldDB" id="A0A8J7I9R0"/>
<comment type="caution">
    <text evidence="1">The sequence shown here is derived from an EMBL/GenBank/DDBJ whole genome shotgun (WGS) entry which is preliminary data.</text>
</comment>
<gene>
    <name evidence="1" type="ORF">I8752_34870</name>
</gene>
<organism evidence="1 2">
    <name type="scientific">Dendronalium phyllosphericum CENA369</name>
    <dbReference type="NCBI Taxonomy" id="1725256"/>
    <lineage>
        <taxon>Bacteria</taxon>
        <taxon>Bacillati</taxon>
        <taxon>Cyanobacteriota</taxon>
        <taxon>Cyanophyceae</taxon>
        <taxon>Nostocales</taxon>
        <taxon>Nostocaceae</taxon>
        <taxon>Dendronalium</taxon>
        <taxon>Dendronalium phyllosphericum</taxon>
    </lineage>
</organism>
<name>A0A8J7I9R0_9NOST</name>